<accession>C9ZPH7</accession>
<dbReference type="KEGG" id="tbg:TbgDal_V4440"/>
<evidence type="ECO:0000313" key="3">
    <source>
        <dbReference type="Proteomes" id="UP000002316"/>
    </source>
</evidence>
<dbReference type="RefSeq" id="XP_011773592.1">
    <property type="nucleotide sequence ID" value="XM_011775290.1"/>
</dbReference>
<dbReference type="AlphaFoldDB" id="C9ZPH7"/>
<proteinExistence type="predicted"/>
<gene>
    <name evidence="2" type="ORF">TbgDal_V4440</name>
</gene>
<evidence type="ECO:0000313" key="2">
    <source>
        <dbReference type="EMBL" id="CBH11305.1"/>
    </source>
</evidence>
<dbReference type="VEuPathDB" id="TriTrypDB:Tbg972.5.4440"/>
<dbReference type="OrthoDB" id="251544at2759"/>
<dbReference type="GeneID" id="23861452"/>
<dbReference type="EMBL" id="FN554968">
    <property type="protein sequence ID" value="CBH11305.1"/>
    <property type="molecule type" value="Genomic_DNA"/>
</dbReference>
<feature type="compositionally biased region" description="Acidic residues" evidence="1">
    <location>
        <begin position="82"/>
        <end position="91"/>
    </location>
</feature>
<protein>
    <submittedName>
        <fullName evidence="2">Uncharacterized protein</fullName>
    </submittedName>
</protein>
<evidence type="ECO:0000256" key="1">
    <source>
        <dbReference type="SAM" id="MobiDB-lite"/>
    </source>
</evidence>
<reference evidence="3" key="1">
    <citation type="journal article" date="2010" name="PLoS Negl. Trop. Dis.">
        <title>The genome sequence of Trypanosoma brucei gambiense, causative agent of chronic human african trypanosomiasis.</title>
        <authorList>
            <person name="Jackson A.P."/>
            <person name="Sanders M."/>
            <person name="Berry A."/>
            <person name="McQuillan J."/>
            <person name="Aslett M.A."/>
            <person name="Quail M.A."/>
            <person name="Chukualim B."/>
            <person name="Capewell P."/>
            <person name="MacLeod A."/>
            <person name="Melville S.E."/>
            <person name="Gibson W."/>
            <person name="Barry J.D."/>
            <person name="Berriman M."/>
            <person name="Hertz-Fowler C."/>
        </authorList>
    </citation>
    <scope>NUCLEOTIDE SEQUENCE [LARGE SCALE GENOMIC DNA]</scope>
    <source>
        <strain evidence="3">MHOM/CI/86/DAL972</strain>
    </source>
</reference>
<sequence>MGPKKQLRRRGDKEPTNDGTEMLGEENLSAISELRYEEEEEEGREGTERQRSSRGDAQISPQISRKRTRSATPERSPRNVDETEAEQDLGEDAVGPGARRSSMEIRHSNTNWSIRERSTNLRNDQEGFFHDLNTMQPLRVRLGVCPPFGCSRANTTPMLLMPRKFFVLPEDKGGSDVVGWAGAFTSVSLDLPEQGIYNKASASLTLMLPP</sequence>
<dbReference type="Proteomes" id="UP000002316">
    <property type="component" value="Chromosome 5"/>
</dbReference>
<feature type="compositionally biased region" description="Basic and acidic residues" evidence="1">
    <location>
        <begin position="44"/>
        <end position="54"/>
    </location>
</feature>
<feature type="region of interest" description="Disordered" evidence="1">
    <location>
        <begin position="1"/>
        <end position="108"/>
    </location>
</feature>
<organism evidence="2 3">
    <name type="scientific">Trypanosoma brucei gambiense (strain MHOM/CI/86/DAL972)</name>
    <dbReference type="NCBI Taxonomy" id="679716"/>
    <lineage>
        <taxon>Eukaryota</taxon>
        <taxon>Discoba</taxon>
        <taxon>Euglenozoa</taxon>
        <taxon>Kinetoplastea</taxon>
        <taxon>Metakinetoplastina</taxon>
        <taxon>Trypanosomatida</taxon>
        <taxon>Trypanosomatidae</taxon>
        <taxon>Trypanosoma</taxon>
    </lineage>
</organism>
<name>C9ZPH7_TRYB9</name>